<evidence type="ECO:0000313" key="4">
    <source>
        <dbReference type="Proteomes" id="UP000053201"/>
    </source>
</evidence>
<dbReference type="GeneID" id="27684973"/>
<evidence type="ECO:0000259" key="2">
    <source>
        <dbReference type="Pfam" id="PF00582"/>
    </source>
</evidence>
<dbReference type="OrthoDB" id="843225at2759"/>
<dbReference type="CDD" id="cd23659">
    <property type="entry name" value="USP_At3g01520-like"/>
    <property type="match status" value="1"/>
</dbReference>
<dbReference type="InParanoid" id="A0A0L0HSG2"/>
<sequence length="210" mass="23225">MQTEPHEDVPDPVRSTPVYEGPRRKIVIALDSSRHSKHALSWALDNLLDVDTDHIILLSVGIFHDRLGDVMAAALGPVYDADRMESISKQAEQYASKILDEATNVINEHAEYLGQNAKISHEIYALKGGDPRDVIVDFCHERAADVLVLGSRGLGTFQRTILGSVSEHCVHHAPCPVVVVREGMLGPNSAHAHPHRIRRGRNVDSSQREE</sequence>
<keyword evidence="4" id="KW-1185">Reference proteome</keyword>
<dbReference type="OMA" id="CAKHVEC"/>
<evidence type="ECO:0000313" key="3">
    <source>
        <dbReference type="EMBL" id="KND03845.1"/>
    </source>
</evidence>
<dbReference type="eggNOG" id="ENOG502SBXG">
    <property type="taxonomic scope" value="Eukaryota"/>
</dbReference>
<gene>
    <name evidence="3" type="ORF">SPPG_01301</name>
</gene>
<name>A0A0L0HSG2_SPIPD</name>
<dbReference type="Gene3D" id="3.40.50.620">
    <property type="entry name" value="HUPs"/>
    <property type="match status" value="1"/>
</dbReference>
<dbReference type="InterPro" id="IPR014729">
    <property type="entry name" value="Rossmann-like_a/b/a_fold"/>
</dbReference>
<dbReference type="PANTHER" id="PTHR31964">
    <property type="entry name" value="ADENINE NUCLEOTIDE ALPHA HYDROLASES-LIKE SUPERFAMILY PROTEIN"/>
    <property type="match status" value="1"/>
</dbReference>
<dbReference type="PRINTS" id="PR01438">
    <property type="entry name" value="UNVRSLSTRESS"/>
</dbReference>
<dbReference type="STRING" id="645134.A0A0L0HSG2"/>
<feature type="region of interest" description="Disordered" evidence="1">
    <location>
        <begin position="188"/>
        <end position="210"/>
    </location>
</feature>
<dbReference type="PANTHER" id="PTHR31964:SF113">
    <property type="entry name" value="USPA DOMAIN-CONTAINING PROTEIN"/>
    <property type="match status" value="1"/>
</dbReference>
<dbReference type="InterPro" id="IPR006016">
    <property type="entry name" value="UspA"/>
</dbReference>
<protein>
    <recommendedName>
        <fullName evidence="2">UspA domain-containing protein</fullName>
    </recommendedName>
</protein>
<dbReference type="SUPFAM" id="SSF52402">
    <property type="entry name" value="Adenine nucleotide alpha hydrolases-like"/>
    <property type="match status" value="1"/>
</dbReference>
<dbReference type="EMBL" id="KQ257451">
    <property type="protein sequence ID" value="KND03845.1"/>
    <property type="molecule type" value="Genomic_DNA"/>
</dbReference>
<accession>A0A0L0HSG2</accession>
<dbReference type="InterPro" id="IPR006015">
    <property type="entry name" value="Universal_stress_UspA"/>
</dbReference>
<dbReference type="AlphaFoldDB" id="A0A0L0HSG2"/>
<dbReference type="VEuPathDB" id="FungiDB:SPPG_01301"/>
<dbReference type="Proteomes" id="UP000053201">
    <property type="component" value="Unassembled WGS sequence"/>
</dbReference>
<feature type="domain" description="UspA" evidence="2">
    <location>
        <begin position="23"/>
        <end position="181"/>
    </location>
</feature>
<organism evidence="3 4">
    <name type="scientific">Spizellomyces punctatus (strain DAOM BR117)</name>
    <dbReference type="NCBI Taxonomy" id="645134"/>
    <lineage>
        <taxon>Eukaryota</taxon>
        <taxon>Fungi</taxon>
        <taxon>Fungi incertae sedis</taxon>
        <taxon>Chytridiomycota</taxon>
        <taxon>Chytridiomycota incertae sedis</taxon>
        <taxon>Chytridiomycetes</taxon>
        <taxon>Spizellomycetales</taxon>
        <taxon>Spizellomycetaceae</taxon>
        <taxon>Spizellomyces</taxon>
    </lineage>
</organism>
<evidence type="ECO:0000256" key="1">
    <source>
        <dbReference type="SAM" id="MobiDB-lite"/>
    </source>
</evidence>
<proteinExistence type="predicted"/>
<reference evidence="3 4" key="1">
    <citation type="submission" date="2009-08" db="EMBL/GenBank/DDBJ databases">
        <title>The Genome Sequence of Spizellomyces punctatus strain DAOM BR117.</title>
        <authorList>
            <consortium name="The Broad Institute Genome Sequencing Platform"/>
            <person name="Russ C."/>
            <person name="Cuomo C."/>
            <person name="Shea T."/>
            <person name="Young S.K."/>
            <person name="Zeng Q."/>
            <person name="Koehrsen M."/>
            <person name="Haas B."/>
            <person name="Borodovsky M."/>
            <person name="Guigo R."/>
            <person name="Alvarado L."/>
            <person name="Berlin A."/>
            <person name="Bochicchio J."/>
            <person name="Borenstein D."/>
            <person name="Chapman S."/>
            <person name="Chen Z."/>
            <person name="Engels R."/>
            <person name="Freedman E."/>
            <person name="Gellesch M."/>
            <person name="Goldberg J."/>
            <person name="Griggs A."/>
            <person name="Gujja S."/>
            <person name="Heiman D."/>
            <person name="Hepburn T."/>
            <person name="Howarth C."/>
            <person name="Jen D."/>
            <person name="Larson L."/>
            <person name="Lewis B."/>
            <person name="Mehta T."/>
            <person name="Park D."/>
            <person name="Pearson M."/>
            <person name="Roberts A."/>
            <person name="Saif S."/>
            <person name="Shenoy N."/>
            <person name="Sisk P."/>
            <person name="Stolte C."/>
            <person name="Sykes S."/>
            <person name="Thomson T."/>
            <person name="Walk T."/>
            <person name="White J."/>
            <person name="Yandava C."/>
            <person name="Burger G."/>
            <person name="Gray M.W."/>
            <person name="Holland P.W.H."/>
            <person name="King N."/>
            <person name="Lang F.B.F."/>
            <person name="Roger A.J."/>
            <person name="Ruiz-Trillo I."/>
            <person name="Lander E."/>
            <person name="Nusbaum C."/>
        </authorList>
    </citation>
    <scope>NUCLEOTIDE SEQUENCE [LARGE SCALE GENOMIC DNA]</scope>
    <source>
        <strain evidence="3 4">DAOM BR117</strain>
    </source>
</reference>
<dbReference type="RefSeq" id="XP_016611884.1">
    <property type="nucleotide sequence ID" value="XM_016749623.1"/>
</dbReference>
<dbReference type="Pfam" id="PF00582">
    <property type="entry name" value="Usp"/>
    <property type="match status" value="1"/>
</dbReference>